<feature type="region of interest" description="Disordered" evidence="9">
    <location>
        <begin position="205"/>
        <end position="274"/>
    </location>
</feature>
<keyword evidence="2" id="KW-0813">Transport</keyword>
<feature type="domain" description="SMP-LTD" evidence="11">
    <location>
        <begin position="842"/>
        <end position="1122"/>
    </location>
</feature>
<feature type="compositionally biased region" description="Basic and acidic residues" evidence="9">
    <location>
        <begin position="231"/>
        <end position="244"/>
    </location>
</feature>
<reference evidence="12" key="1">
    <citation type="submission" date="2020-11" db="EMBL/GenBank/DDBJ databases">
        <authorList>
            <person name="Tran Van P."/>
        </authorList>
    </citation>
    <scope>NUCLEOTIDE SEQUENCE</scope>
</reference>
<feature type="compositionally biased region" description="Acidic residues" evidence="9">
    <location>
        <begin position="976"/>
        <end position="988"/>
    </location>
</feature>
<accession>A0A7R9BEL2</accession>
<evidence type="ECO:0000256" key="10">
    <source>
        <dbReference type="SAM" id="Phobius"/>
    </source>
</evidence>
<feature type="compositionally biased region" description="Polar residues" evidence="9">
    <location>
        <begin position="126"/>
        <end position="142"/>
    </location>
</feature>
<feature type="transmembrane region" description="Helical" evidence="10">
    <location>
        <begin position="283"/>
        <end position="304"/>
    </location>
</feature>
<keyword evidence="4" id="KW-0256">Endoplasmic reticulum</keyword>
<proteinExistence type="predicted"/>
<dbReference type="PANTHER" id="PTHR13466:SF0">
    <property type="entry name" value="SMP-LTD DOMAIN-CONTAINING PROTEIN"/>
    <property type="match status" value="1"/>
</dbReference>
<feature type="compositionally biased region" description="Polar residues" evidence="9">
    <location>
        <begin position="208"/>
        <end position="217"/>
    </location>
</feature>
<feature type="compositionally biased region" description="Basic and acidic residues" evidence="9">
    <location>
        <begin position="482"/>
        <end position="503"/>
    </location>
</feature>
<evidence type="ECO:0000256" key="3">
    <source>
        <dbReference type="ARBA" id="ARBA00022692"/>
    </source>
</evidence>
<comment type="subcellular location">
    <subcellularLocation>
        <location evidence="1">Endoplasmic reticulum membrane</location>
    </subcellularLocation>
</comment>
<keyword evidence="13" id="KW-1185">Reference proteome</keyword>
<feature type="region of interest" description="Disordered" evidence="9">
    <location>
        <begin position="946"/>
        <end position="994"/>
    </location>
</feature>
<feature type="region of interest" description="Disordered" evidence="9">
    <location>
        <begin position="461"/>
        <end position="520"/>
    </location>
</feature>
<dbReference type="PROSITE" id="PS51847">
    <property type="entry name" value="SMP"/>
    <property type="match status" value="1"/>
</dbReference>
<dbReference type="GO" id="GO:0005789">
    <property type="term" value="C:endoplasmic reticulum membrane"/>
    <property type="evidence" value="ECO:0007669"/>
    <property type="project" value="UniProtKB-SubCell"/>
</dbReference>
<evidence type="ECO:0000256" key="1">
    <source>
        <dbReference type="ARBA" id="ARBA00004586"/>
    </source>
</evidence>
<keyword evidence="6" id="KW-0445">Lipid transport</keyword>
<evidence type="ECO:0000256" key="2">
    <source>
        <dbReference type="ARBA" id="ARBA00022448"/>
    </source>
</evidence>
<dbReference type="Proteomes" id="UP000678499">
    <property type="component" value="Unassembled WGS sequence"/>
</dbReference>
<gene>
    <name evidence="12" type="ORF">NMOB1V02_LOCUS1648</name>
</gene>
<dbReference type="EMBL" id="CAJPEX010000171">
    <property type="protein sequence ID" value="CAG0913930.1"/>
    <property type="molecule type" value="Genomic_DNA"/>
</dbReference>
<keyword evidence="8 10" id="KW-0472">Membrane</keyword>
<feature type="compositionally biased region" description="Basic and acidic residues" evidence="9">
    <location>
        <begin position="461"/>
        <end position="474"/>
    </location>
</feature>
<name>A0A7R9BEL2_9CRUS</name>
<keyword evidence="3 10" id="KW-0812">Transmembrane</keyword>
<evidence type="ECO:0000256" key="5">
    <source>
        <dbReference type="ARBA" id="ARBA00022989"/>
    </source>
</evidence>
<feature type="region of interest" description="Disordered" evidence="9">
    <location>
        <begin position="702"/>
        <end position="729"/>
    </location>
</feature>
<keyword evidence="5 10" id="KW-1133">Transmembrane helix</keyword>
<feature type="region of interest" description="Disordered" evidence="9">
    <location>
        <begin position="791"/>
        <end position="820"/>
    </location>
</feature>
<evidence type="ECO:0000256" key="6">
    <source>
        <dbReference type="ARBA" id="ARBA00023055"/>
    </source>
</evidence>
<feature type="compositionally biased region" description="Low complexity" evidence="9">
    <location>
        <begin position="163"/>
        <end position="178"/>
    </location>
</feature>
<dbReference type="EMBL" id="OA882208">
    <property type="protein sequence ID" value="CAD7273778.1"/>
    <property type="molecule type" value="Genomic_DNA"/>
</dbReference>
<dbReference type="AlphaFoldDB" id="A0A7R9BEL2"/>
<keyword evidence="7" id="KW-0446">Lipid-binding</keyword>
<feature type="compositionally biased region" description="Low complexity" evidence="9">
    <location>
        <begin position="76"/>
        <end position="105"/>
    </location>
</feature>
<evidence type="ECO:0000259" key="11">
    <source>
        <dbReference type="PROSITE" id="PS51847"/>
    </source>
</evidence>
<evidence type="ECO:0000256" key="8">
    <source>
        <dbReference type="ARBA" id="ARBA00023136"/>
    </source>
</evidence>
<dbReference type="PANTHER" id="PTHR13466">
    <property type="entry name" value="TEX2 PROTEIN-RELATED"/>
    <property type="match status" value="1"/>
</dbReference>
<evidence type="ECO:0000313" key="13">
    <source>
        <dbReference type="Proteomes" id="UP000678499"/>
    </source>
</evidence>
<evidence type="ECO:0000313" key="12">
    <source>
        <dbReference type="EMBL" id="CAD7273778.1"/>
    </source>
</evidence>
<protein>
    <recommendedName>
        <fullName evidence="11">SMP-LTD domain-containing protein</fullName>
    </recommendedName>
</protein>
<dbReference type="InterPro" id="IPR031468">
    <property type="entry name" value="SMP_LBD"/>
</dbReference>
<evidence type="ECO:0000256" key="4">
    <source>
        <dbReference type="ARBA" id="ARBA00022824"/>
    </source>
</evidence>
<dbReference type="OrthoDB" id="26740at2759"/>
<dbReference type="CDD" id="cd21675">
    <property type="entry name" value="SMP_TEX2"/>
    <property type="match status" value="1"/>
</dbReference>
<dbReference type="GO" id="GO:0006869">
    <property type="term" value="P:lipid transport"/>
    <property type="evidence" value="ECO:0007669"/>
    <property type="project" value="UniProtKB-KW"/>
</dbReference>
<feature type="region of interest" description="Disordered" evidence="9">
    <location>
        <begin position="66"/>
        <end position="178"/>
    </location>
</feature>
<sequence>MIIWLSVLISPEAFRDESLVTCVLLCVCQVEERLGDKFDNLNEKIENMKGIRMFQERLEKKGQAGFSRSFDEGDDALSGASSSAASAAAGTPSPALSVPSSPLAPETLTQGGETGISSELSSSLSRTPPQNSSGLASPSSGRFTFPGSLNDLRHRRKRDKEAASSLTTTTTGSSTSIAYSSLLREDTDGEREHDVAVSTHLSVGRCPSLQTDSTTARSLYGPPSQVSPSGKRPDTLEMPRKEAGGEINLRAKSSPSMSRSRNESENEDSVSVRPRSTVTITTAAVAMCMIACSLYFGFAVVWFLCGFLTCLALRELVVPAVFGPAKIPKPSPLPDYSSMPPLTIESTEDRIEMESGVFEERPMPVYQGWMFEYPKDSWDPTTNRMKNLLPIYVRLEGSKLVLTGTRSKIPMRIMWNETALDPVFTSRREFDIAGCPVYLLPFTLSRTRLWNRKYPIVIDLRQPEQDTPETRENNNKGCDQQPKPEPEKNEKPAVDDPKEEKSTSKRLKGGGSTNSKKRRVVGVLHRMANKPNPYAESEASDIGSPDCDQSPNFELIDAGMCSQERLYIFARADREKEDWFRRLSAASKGLDLNGAVPSHSSTPLNKSNEENWSQRALDVWIDTLSSYYSPSVRQSRKMIDFEDYMRNIFRSQVLDDRVRINLGVYKGPRILRVRFKKSRGMGKSCANAPAEEDPVCVNVVAKGQNSSGKSPGQDEESVPNGTGGKTIQNIKRKAFHKLETAKTKTLDKLDGLISRRPQGIDLEITELDGEQETGVDSVGEDVTALDADLRPVSPLDTSSETAGFEASKASPEVVAATPDSTEGQDAETIAGSMFHTLHPTEVASHVRWLNCLLSRLMFDFLCDQDFEDMVRHKISSKLKNIRVPGVGKIACIDLDLGSSLPIIHRTSAPVMDERGFWIDFDISYGGGFRIAIEANIDLRTLGNDQDHQDEQQNASVASDDSPGPTPETASVKGNSDDEYSPSSEDEDGGGSTTIKRIFDRVTTSNYFKHVRELKYVKKGVEALAKTPLLLSVELIQVFGVLTINIPPPPADRVWWGFRKKPHLLISARPKVGQTAVNLSHLVELIEAKLLEQVDSQIVNVALFISSAQKFLVFPNMDDIIVPLMTPVSAQFLRAQSCIQVKMDAAKNKKPSFLSAS</sequence>
<evidence type="ECO:0000256" key="7">
    <source>
        <dbReference type="ARBA" id="ARBA00023121"/>
    </source>
</evidence>
<dbReference type="GO" id="GO:0008289">
    <property type="term" value="F:lipid binding"/>
    <property type="evidence" value="ECO:0007669"/>
    <property type="project" value="UniProtKB-KW"/>
</dbReference>
<evidence type="ECO:0000256" key="9">
    <source>
        <dbReference type="SAM" id="MobiDB-lite"/>
    </source>
</evidence>
<organism evidence="12">
    <name type="scientific">Notodromas monacha</name>
    <dbReference type="NCBI Taxonomy" id="399045"/>
    <lineage>
        <taxon>Eukaryota</taxon>
        <taxon>Metazoa</taxon>
        <taxon>Ecdysozoa</taxon>
        <taxon>Arthropoda</taxon>
        <taxon>Crustacea</taxon>
        <taxon>Oligostraca</taxon>
        <taxon>Ostracoda</taxon>
        <taxon>Podocopa</taxon>
        <taxon>Podocopida</taxon>
        <taxon>Cypridocopina</taxon>
        <taxon>Cypridoidea</taxon>
        <taxon>Cyprididae</taxon>
        <taxon>Notodromas</taxon>
    </lineage>
</organism>